<feature type="transmembrane region" description="Helical" evidence="1">
    <location>
        <begin position="67"/>
        <end position="90"/>
    </location>
</feature>
<keyword evidence="1" id="KW-0472">Membrane</keyword>
<keyword evidence="3" id="KW-1185">Reference proteome</keyword>
<name>A0AAQ3TRZ3_PASNO</name>
<proteinExistence type="predicted"/>
<keyword evidence="1" id="KW-0812">Transmembrane</keyword>
<evidence type="ECO:0000256" key="1">
    <source>
        <dbReference type="SAM" id="Phobius"/>
    </source>
</evidence>
<evidence type="ECO:0000313" key="2">
    <source>
        <dbReference type="EMBL" id="WVZ78548.1"/>
    </source>
</evidence>
<dbReference type="AlphaFoldDB" id="A0AAQ3TRZ3"/>
<keyword evidence="1" id="KW-1133">Transmembrane helix</keyword>
<dbReference type="Proteomes" id="UP001341281">
    <property type="component" value="Chromosome 06"/>
</dbReference>
<evidence type="ECO:0000313" key="3">
    <source>
        <dbReference type="Proteomes" id="UP001341281"/>
    </source>
</evidence>
<accession>A0AAQ3TRZ3</accession>
<organism evidence="2 3">
    <name type="scientific">Paspalum notatum var. saurae</name>
    <dbReference type="NCBI Taxonomy" id="547442"/>
    <lineage>
        <taxon>Eukaryota</taxon>
        <taxon>Viridiplantae</taxon>
        <taxon>Streptophyta</taxon>
        <taxon>Embryophyta</taxon>
        <taxon>Tracheophyta</taxon>
        <taxon>Spermatophyta</taxon>
        <taxon>Magnoliopsida</taxon>
        <taxon>Liliopsida</taxon>
        <taxon>Poales</taxon>
        <taxon>Poaceae</taxon>
        <taxon>PACMAD clade</taxon>
        <taxon>Panicoideae</taxon>
        <taxon>Andropogonodae</taxon>
        <taxon>Paspaleae</taxon>
        <taxon>Paspalinae</taxon>
        <taxon>Paspalum</taxon>
    </lineage>
</organism>
<sequence length="279" mass="31410">MPSLSFTNGSSSALTALASVLHFLWLSLYLLRLDLLMKCLLMMHCLSVFMFQDRVIRDIANKHWKKVLSLLCMATSVVKVSYQFFIKLILRKLKLHLYGWGLVSDVDGNHTGWIESETPPGGLYGEKGRAMFLGDARDTVYKAMESAAADAVDTMIKKHNVIIKDLNYDKVEELKKRLQVEQHLSSALMSGKNIAEIKEEKLREECAAFYKQFAIVLEEFSYLLPIRFVPSHTTSAGGVNRKAVYDGVRPPSSNKEMFASALVDLFALGFAIFKDLNEG</sequence>
<dbReference type="EMBL" id="CP144750">
    <property type="protein sequence ID" value="WVZ78548.1"/>
    <property type="molecule type" value="Genomic_DNA"/>
</dbReference>
<reference evidence="2 3" key="1">
    <citation type="submission" date="2024-02" db="EMBL/GenBank/DDBJ databases">
        <title>High-quality chromosome-scale genome assembly of Pensacola bahiagrass (Paspalum notatum Flugge var. saurae).</title>
        <authorList>
            <person name="Vega J.M."/>
            <person name="Podio M."/>
            <person name="Orjuela J."/>
            <person name="Siena L.A."/>
            <person name="Pessino S.C."/>
            <person name="Combes M.C."/>
            <person name="Mariac C."/>
            <person name="Albertini E."/>
            <person name="Pupilli F."/>
            <person name="Ortiz J.P.A."/>
            <person name="Leblanc O."/>
        </authorList>
    </citation>
    <scope>NUCLEOTIDE SEQUENCE [LARGE SCALE GENOMIC DNA]</scope>
    <source>
        <strain evidence="2">R1</strain>
        <tissue evidence="2">Leaf</tissue>
    </source>
</reference>
<feature type="transmembrane region" description="Helical" evidence="1">
    <location>
        <begin position="12"/>
        <end position="30"/>
    </location>
</feature>
<gene>
    <name evidence="2" type="ORF">U9M48_026240</name>
</gene>
<protein>
    <submittedName>
        <fullName evidence="2">Uncharacterized protein</fullName>
    </submittedName>
</protein>